<accession>A0ABV6P6J5</accession>
<dbReference type="Proteomes" id="UP001589894">
    <property type="component" value="Unassembled WGS sequence"/>
</dbReference>
<proteinExistence type="predicted"/>
<dbReference type="InterPro" id="IPR043917">
    <property type="entry name" value="DUF5753"/>
</dbReference>
<evidence type="ECO:0000313" key="3">
    <source>
        <dbReference type="Proteomes" id="UP001589894"/>
    </source>
</evidence>
<evidence type="ECO:0000259" key="1">
    <source>
        <dbReference type="Pfam" id="PF19054"/>
    </source>
</evidence>
<protein>
    <submittedName>
        <fullName evidence="2">DUF5753 domain-containing protein</fullName>
    </submittedName>
</protein>
<dbReference type="EMBL" id="JBHLUE010000026">
    <property type="protein sequence ID" value="MFC0567878.1"/>
    <property type="molecule type" value="Genomic_DNA"/>
</dbReference>
<sequence>MTPSSTARSRPWSLFQEGNLGASGGTTWFVAVLDYTVLERPVGGAKVMRDQLLHLLAVGDRPRVHLHVVPRGIGAYPGLNGAFVLATPAEGDDVAYLDNQLRGSIVERTPDVHWLKRQWESVRAEAMPHGQTMNMISEAVKQWT</sequence>
<dbReference type="RefSeq" id="WP_377343228.1">
    <property type="nucleotide sequence ID" value="NZ_JBHLUE010000026.1"/>
</dbReference>
<keyword evidence="3" id="KW-1185">Reference proteome</keyword>
<organism evidence="2 3">
    <name type="scientific">Plantactinospora siamensis</name>
    <dbReference type="NCBI Taxonomy" id="555372"/>
    <lineage>
        <taxon>Bacteria</taxon>
        <taxon>Bacillati</taxon>
        <taxon>Actinomycetota</taxon>
        <taxon>Actinomycetes</taxon>
        <taxon>Micromonosporales</taxon>
        <taxon>Micromonosporaceae</taxon>
        <taxon>Plantactinospora</taxon>
    </lineage>
</organism>
<comment type="caution">
    <text evidence="2">The sequence shown here is derived from an EMBL/GenBank/DDBJ whole genome shotgun (WGS) entry which is preliminary data.</text>
</comment>
<feature type="domain" description="DUF5753" evidence="1">
    <location>
        <begin position="27"/>
        <end position="138"/>
    </location>
</feature>
<dbReference type="Pfam" id="PF19054">
    <property type="entry name" value="DUF5753"/>
    <property type="match status" value="1"/>
</dbReference>
<evidence type="ECO:0000313" key="2">
    <source>
        <dbReference type="EMBL" id="MFC0567878.1"/>
    </source>
</evidence>
<gene>
    <name evidence="2" type="ORF">ACFFHU_27515</name>
</gene>
<name>A0ABV6P6J5_9ACTN</name>
<reference evidence="2 3" key="1">
    <citation type="submission" date="2024-09" db="EMBL/GenBank/DDBJ databases">
        <authorList>
            <person name="Sun Q."/>
            <person name="Mori K."/>
        </authorList>
    </citation>
    <scope>NUCLEOTIDE SEQUENCE [LARGE SCALE GENOMIC DNA]</scope>
    <source>
        <strain evidence="2 3">TBRC 2205</strain>
    </source>
</reference>